<dbReference type="Proteomes" id="UP000824139">
    <property type="component" value="Unassembled WGS sequence"/>
</dbReference>
<name>A0A9D1FUD8_9BACT</name>
<dbReference type="EMBL" id="DVJO01000045">
    <property type="protein sequence ID" value="HIS82367.1"/>
    <property type="molecule type" value="Genomic_DNA"/>
</dbReference>
<comment type="caution">
    <text evidence="1">The sequence shown here is derived from an EMBL/GenBank/DDBJ whole genome shotgun (WGS) entry which is preliminary data.</text>
</comment>
<reference evidence="1" key="2">
    <citation type="journal article" date="2021" name="PeerJ">
        <title>Extensive microbial diversity within the chicken gut microbiome revealed by metagenomics and culture.</title>
        <authorList>
            <person name="Gilroy R."/>
            <person name="Ravi A."/>
            <person name="Getino M."/>
            <person name="Pursley I."/>
            <person name="Horton D.L."/>
            <person name="Alikhan N.F."/>
            <person name="Baker D."/>
            <person name="Gharbi K."/>
            <person name="Hall N."/>
            <person name="Watson M."/>
            <person name="Adriaenssens E.M."/>
            <person name="Foster-Nyarko E."/>
            <person name="Jarju S."/>
            <person name="Secka A."/>
            <person name="Antonio M."/>
            <person name="Oren A."/>
            <person name="Chaudhuri R.R."/>
            <person name="La Ragione R."/>
            <person name="Hildebrand F."/>
            <person name="Pallen M.J."/>
        </authorList>
    </citation>
    <scope>NUCLEOTIDE SEQUENCE</scope>
    <source>
        <strain evidence="1">CHK152-2994</strain>
    </source>
</reference>
<proteinExistence type="predicted"/>
<evidence type="ECO:0000313" key="2">
    <source>
        <dbReference type="Proteomes" id="UP000824139"/>
    </source>
</evidence>
<reference evidence="1" key="1">
    <citation type="submission" date="2020-10" db="EMBL/GenBank/DDBJ databases">
        <authorList>
            <person name="Gilroy R."/>
        </authorList>
    </citation>
    <scope>NUCLEOTIDE SEQUENCE</scope>
    <source>
        <strain evidence="1">CHK152-2994</strain>
    </source>
</reference>
<evidence type="ECO:0000313" key="1">
    <source>
        <dbReference type="EMBL" id="HIS82367.1"/>
    </source>
</evidence>
<gene>
    <name evidence="1" type="ORF">IAD41_02010</name>
</gene>
<protein>
    <submittedName>
        <fullName evidence="1">Uncharacterized protein</fullName>
    </submittedName>
</protein>
<accession>A0A9D1FUD8</accession>
<dbReference type="AlphaFoldDB" id="A0A9D1FUD8"/>
<sequence length="48" mass="5522">MTLEIKEITNFFEDGKNKTKLVFCEDNNEKKEILFEGEGKLKSAVAEL</sequence>
<organism evidence="1 2">
    <name type="scientific">Candidatus Scatenecus faecavium</name>
    <dbReference type="NCBI Taxonomy" id="2840915"/>
    <lineage>
        <taxon>Bacteria</taxon>
        <taxon>Candidatus Scatenecus</taxon>
    </lineage>
</organism>